<dbReference type="Gene3D" id="1.20.5.420">
    <property type="entry name" value="Immunoglobulin FC, subunit C"/>
    <property type="match status" value="1"/>
</dbReference>
<dbReference type="RefSeq" id="WP_058496545.1">
    <property type="nucleotide sequence ID" value="NZ_CAAAIU010000001.1"/>
</dbReference>
<dbReference type="Pfam" id="PF09475">
    <property type="entry name" value="Dot_icm_IcmQ"/>
    <property type="match status" value="1"/>
</dbReference>
<reference evidence="1 2" key="1">
    <citation type="submission" date="2015-11" db="EMBL/GenBank/DDBJ databases">
        <title>Genomic analysis of 38 Legionella species identifies large and diverse effector repertoires.</title>
        <authorList>
            <person name="Burstein D."/>
            <person name="Amaro F."/>
            <person name="Zusman T."/>
            <person name="Lifshitz Z."/>
            <person name="Cohen O."/>
            <person name="Gilbert J.A."/>
            <person name="Pupko T."/>
            <person name="Shuman H.A."/>
            <person name="Segal G."/>
        </authorList>
    </citation>
    <scope>NUCLEOTIDE SEQUENCE [LARGE SCALE GENOMIC DNA]</scope>
    <source>
        <strain evidence="1 2">ATCC 700990</strain>
    </source>
</reference>
<gene>
    <name evidence="1" type="ORF">Ldro_2282</name>
</gene>
<organism evidence="1 2">
    <name type="scientific">Legionella drozanskii LLAP-1</name>
    <dbReference type="NCBI Taxonomy" id="1212489"/>
    <lineage>
        <taxon>Bacteria</taxon>
        <taxon>Pseudomonadati</taxon>
        <taxon>Pseudomonadota</taxon>
        <taxon>Gammaproteobacteria</taxon>
        <taxon>Legionellales</taxon>
        <taxon>Legionellaceae</taxon>
        <taxon>Legionella</taxon>
    </lineage>
</organism>
<evidence type="ECO:0000313" key="2">
    <source>
        <dbReference type="Proteomes" id="UP000054736"/>
    </source>
</evidence>
<dbReference type="InterPro" id="IPR013365">
    <property type="entry name" value="Dot_Icm_IcmQ"/>
</dbReference>
<sequence length="194" mass="21942">MKDELTKEQANAILAALDEALEAGPWEESNFLRVIGKNLQEIRDKFASHVSGAHSDTPKIETHHINRVVPRPGQLEVFISLYSSEGSNIQCWERILANLSRQIIARPIYSDEEAIQFSIKSKENKANEAYVAIYINEADILTMPPDKIPLDKFGKPLLTLKGHAINLESITRFVHLSGTYHYFKGRLVKNTQSE</sequence>
<keyword evidence="2" id="KW-1185">Reference proteome</keyword>
<comment type="caution">
    <text evidence="1">The sequence shown here is derived from an EMBL/GenBank/DDBJ whole genome shotgun (WGS) entry which is preliminary data.</text>
</comment>
<dbReference type="NCBIfam" id="TIGR02527">
    <property type="entry name" value="dot_icm_IcmQ"/>
    <property type="match status" value="1"/>
</dbReference>
<accession>A0A0W0SSL0</accession>
<dbReference type="Gene3D" id="3.20.170.50">
    <property type="entry name" value="Dot/Icm secretion system IcmQ, C-terminal domain"/>
    <property type="match status" value="1"/>
</dbReference>
<protein>
    <submittedName>
        <fullName evidence="1">IcmQ protein</fullName>
    </submittedName>
</protein>
<dbReference type="STRING" id="1212489.Ldro_2282"/>
<dbReference type="PATRIC" id="fig|1212489.4.peg.2408"/>
<dbReference type="AlphaFoldDB" id="A0A0W0SSL0"/>
<dbReference type="EMBL" id="LNXY01000027">
    <property type="protein sequence ID" value="KTC85957.1"/>
    <property type="molecule type" value="Genomic_DNA"/>
</dbReference>
<name>A0A0W0SSL0_9GAMM</name>
<evidence type="ECO:0000313" key="1">
    <source>
        <dbReference type="EMBL" id="KTC85957.1"/>
    </source>
</evidence>
<dbReference type="OrthoDB" id="5645338at2"/>
<proteinExistence type="predicted"/>
<dbReference type="InterPro" id="IPR043089">
    <property type="entry name" value="Dot_Icm_IcmQ_C"/>
</dbReference>
<dbReference type="Proteomes" id="UP000054736">
    <property type="component" value="Unassembled WGS sequence"/>
</dbReference>